<feature type="domain" description="Flavodoxin-like fold" evidence="1">
    <location>
        <begin position="20"/>
        <end position="145"/>
    </location>
</feature>
<dbReference type="InterPro" id="IPR003680">
    <property type="entry name" value="Flavodoxin_fold"/>
</dbReference>
<dbReference type="PANTHER" id="PTHR43741">
    <property type="entry name" value="FMN-DEPENDENT NADH-AZOREDUCTASE 1"/>
    <property type="match status" value="1"/>
</dbReference>
<evidence type="ECO:0000313" key="2">
    <source>
        <dbReference type="EMBL" id="UOQ51612.1"/>
    </source>
</evidence>
<reference evidence="2 3" key="1">
    <citation type="submission" date="2022-04" db="EMBL/GenBank/DDBJ databases">
        <title>Hymenobacter sp. isolated from the air.</title>
        <authorList>
            <person name="Won M."/>
            <person name="Lee C.-M."/>
            <person name="Woen H.-Y."/>
            <person name="Kwon S.-W."/>
        </authorList>
    </citation>
    <scope>NUCLEOTIDE SEQUENCE [LARGE SCALE GENOMIC DNA]</scope>
    <source>
        <strain evidence="3">5116 S-27</strain>
    </source>
</reference>
<sequence length="158" mass="17140">MGAAVSKIQSTSSTYLLAAAIAPHNALTEQLLAADILILAHPLHNFSLPGPVKLWLDAVLQKGKAFDYRPEQVGLLQGKKALALYSSAGLYEGNQYAYRDTLPATYNAIFSYTEVGEYEIVGANRTVALGAAAEAQALRNAEARLTTIGRRWYVDRVK</sequence>
<dbReference type="RefSeq" id="WP_244714817.1">
    <property type="nucleotide sequence ID" value="NZ_CP095049.1"/>
</dbReference>
<dbReference type="Gene3D" id="3.40.50.360">
    <property type="match status" value="1"/>
</dbReference>
<evidence type="ECO:0000259" key="1">
    <source>
        <dbReference type="Pfam" id="PF02525"/>
    </source>
</evidence>
<dbReference type="Proteomes" id="UP000831785">
    <property type="component" value="Chromosome"/>
</dbReference>
<dbReference type="InterPro" id="IPR029039">
    <property type="entry name" value="Flavoprotein-like_sf"/>
</dbReference>
<proteinExistence type="predicted"/>
<dbReference type="Pfam" id="PF02525">
    <property type="entry name" value="Flavodoxin_2"/>
    <property type="match status" value="1"/>
</dbReference>
<dbReference type="InterPro" id="IPR050104">
    <property type="entry name" value="FMN-dep_NADH:Q_OxRdtase_AzoR1"/>
</dbReference>
<dbReference type="SUPFAM" id="SSF52218">
    <property type="entry name" value="Flavoproteins"/>
    <property type="match status" value="1"/>
</dbReference>
<protein>
    <submittedName>
        <fullName evidence="2">NAD(P)H-dependent oxidoreductase</fullName>
    </submittedName>
</protein>
<organism evidence="2 3">
    <name type="scientific">Hymenobacter cellulosivorans</name>
    <dbReference type="NCBI Taxonomy" id="2932249"/>
    <lineage>
        <taxon>Bacteria</taxon>
        <taxon>Pseudomonadati</taxon>
        <taxon>Bacteroidota</taxon>
        <taxon>Cytophagia</taxon>
        <taxon>Cytophagales</taxon>
        <taxon>Hymenobacteraceae</taxon>
        <taxon>Hymenobacter</taxon>
    </lineage>
</organism>
<dbReference type="PANTHER" id="PTHR43741:SF4">
    <property type="entry name" value="FMN-DEPENDENT NADH:QUINONE OXIDOREDUCTASE"/>
    <property type="match status" value="1"/>
</dbReference>
<accession>A0ABY4F673</accession>
<evidence type="ECO:0000313" key="3">
    <source>
        <dbReference type="Proteomes" id="UP000831785"/>
    </source>
</evidence>
<gene>
    <name evidence="2" type="ORF">MUN80_17835</name>
</gene>
<keyword evidence="3" id="KW-1185">Reference proteome</keyword>
<dbReference type="EMBL" id="CP095049">
    <property type="protein sequence ID" value="UOQ51612.1"/>
    <property type="molecule type" value="Genomic_DNA"/>
</dbReference>
<name>A0ABY4F673_9BACT</name>